<dbReference type="Proteomes" id="UP001180845">
    <property type="component" value="Unassembled WGS sequence"/>
</dbReference>
<name>A0AAE4CQ16_9ACTN</name>
<dbReference type="AlphaFoldDB" id="A0AAE4CQ16"/>
<keyword evidence="1" id="KW-0812">Transmembrane</keyword>
<sequence>MDSFSLLLSGFADALTPANLMWCLVGVVLGTAVGVLPGLGSSMAVALLLPLTFLLEPTAAFIMFAGIYYGGQFGGATTSILLNTPGQSSSIATAFEGHTMARNGRASQALAAAAIGSFVGGIIATTVVAFFAQSMVAFALDFGPPEYFALAILAFASTAAVVTSSPTRGIAALGIGLAVSVVGIDSQTGAVRMTLGIPQLLDGISIVILTVGLLAVGEVLHSGFRPDGTAGGSVITSGTPWLGKTDLRRSWLPWLRGTLLGIPFGAIPAGGSEIPTFLSYGAEKTLARRRGHSQFGQGAIEGVAGPEAANNSTSATTMIPLLGLGLPISATAAVMLAAFQQYGIQPGPLLFQNDADLVWALLASMFLGSFFLLVINLPFAPLWAKLLRLPRRHLYAGLLVFATVGVYSAAESIFDVVLLYAVGALGLLMRRYGLPMAPVLIGAILGPLAEGKLRLAMAASQGDPTVLFDSNIAIGVYTVLVLIGAGFLAKAIRDGRRRDTAPQDGVLSHR</sequence>
<evidence type="ECO:0000256" key="1">
    <source>
        <dbReference type="SAM" id="Phobius"/>
    </source>
</evidence>
<accession>A0AAE4CQ16</accession>
<dbReference type="RefSeq" id="WP_310276087.1">
    <property type="nucleotide sequence ID" value="NZ_JAVDXW010000001.1"/>
</dbReference>
<evidence type="ECO:0000259" key="2">
    <source>
        <dbReference type="Pfam" id="PF01970"/>
    </source>
</evidence>
<dbReference type="PANTHER" id="PTHR35342">
    <property type="entry name" value="TRICARBOXYLIC TRANSPORT PROTEIN"/>
    <property type="match status" value="1"/>
</dbReference>
<feature type="transmembrane region" description="Helical" evidence="1">
    <location>
        <begin position="45"/>
        <end position="69"/>
    </location>
</feature>
<feature type="transmembrane region" description="Helical" evidence="1">
    <location>
        <begin position="395"/>
        <end position="428"/>
    </location>
</feature>
<dbReference type="PANTHER" id="PTHR35342:SF5">
    <property type="entry name" value="TRICARBOXYLIC TRANSPORT PROTEIN"/>
    <property type="match status" value="1"/>
</dbReference>
<dbReference type="EMBL" id="JAVDXW010000001">
    <property type="protein sequence ID" value="MDR7303642.1"/>
    <property type="molecule type" value="Genomic_DNA"/>
</dbReference>
<feature type="domain" description="DUF112" evidence="2">
    <location>
        <begin position="20"/>
        <end position="440"/>
    </location>
</feature>
<feature type="transmembrane region" description="Helical" evidence="1">
    <location>
        <begin position="319"/>
        <end position="339"/>
    </location>
</feature>
<feature type="transmembrane region" description="Helical" evidence="1">
    <location>
        <begin position="196"/>
        <end position="216"/>
    </location>
</feature>
<reference evidence="3" key="1">
    <citation type="submission" date="2023-07" db="EMBL/GenBank/DDBJ databases">
        <title>Sequencing the genomes of 1000 actinobacteria strains.</title>
        <authorList>
            <person name="Klenk H.-P."/>
        </authorList>
    </citation>
    <scope>NUCLEOTIDE SEQUENCE</scope>
    <source>
        <strain evidence="3">DSM 45977</strain>
    </source>
</reference>
<dbReference type="InterPro" id="IPR002823">
    <property type="entry name" value="DUF112_TM"/>
</dbReference>
<keyword evidence="4" id="KW-1185">Reference proteome</keyword>
<feature type="transmembrane region" description="Helical" evidence="1">
    <location>
        <begin position="20"/>
        <end position="39"/>
    </location>
</feature>
<feature type="transmembrane region" description="Helical" evidence="1">
    <location>
        <begin position="472"/>
        <end position="489"/>
    </location>
</feature>
<evidence type="ECO:0000313" key="3">
    <source>
        <dbReference type="EMBL" id="MDR7303642.1"/>
    </source>
</evidence>
<dbReference type="Pfam" id="PF01970">
    <property type="entry name" value="TctA"/>
    <property type="match status" value="1"/>
</dbReference>
<feature type="transmembrane region" description="Helical" evidence="1">
    <location>
        <begin position="170"/>
        <end position="190"/>
    </location>
</feature>
<organism evidence="3 4">
    <name type="scientific">Haloactinomyces albus</name>
    <dbReference type="NCBI Taxonomy" id="1352928"/>
    <lineage>
        <taxon>Bacteria</taxon>
        <taxon>Bacillati</taxon>
        <taxon>Actinomycetota</taxon>
        <taxon>Actinomycetes</taxon>
        <taxon>Actinopolysporales</taxon>
        <taxon>Actinopolysporaceae</taxon>
        <taxon>Haloactinomyces</taxon>
    </lineage>
</organism>
<keyword evidence="1" id="KW-0472">Membrane</keyword>
<gene>
    <name evidence="3" type="ORF">JOF55_003823</name>
</gene>
<proteinExistence type="predicted"/>
<feature type="transmembrane region" description="Helical" evidence="1">
    <location>
        <begin position="359"/>
        <end position="383"/>
    </location>
</feature>
<comment type="caution">
    <text evidence="3">The sequence shown here is derived from an EMBL/GenBank/DDBJ whole genome shotgun (WGS) entry which is preliminary data.</text>
</comment>
<protein>
    <submittedName>
        <fullName evidence="3">Tricarboxylic transport membrane protein</fullName>
    </submittedName>
</protein>
<evidence type="ECO:0000313" key="4">
    <source>
        <dbReference type="Proteomes" id="UP001180845"/>
    </source>
</evidence>
<keyword evidence="1" id="KW-1133">Transmembrane helix</keyword>
<feature type="transmembrane region" description="Helical" evidence="1">
    <location>
        <begin position="109"/>
        <end position="132"/>
    </location>
</feature>
<feature type="transmembrane region" description="Helical" evidence="1">
    <location>
        <begin position="147"/>
        <end position="163"/>
    </location>
</feature>